<proteinExistence type="predicted"/>
<gene>
    <name evidence="1" type="ORF">SAMN05444169_6890</name>
</gene>
<evidence type="ECO:0000313" key="1">
    <source>
        <dbReference type="EMBL" id="SHH32337.1"/>
    </source>
</evidence>
<name>A0A1M5S167_9BRAD</name>
<accession>A0A1M5S167</accession>
<dbReference type="EMBL" id="LT670818">
    <property type="protein sequence ID" value="SHH32337.1"/>
    <property type="molecule type" value="Genomic_DNA"/>
</dbReference>
<dbReference type="OrthoDB" id="8237456at2"/>
<organism evidence="1 2">
    <name type="scientific">Bradyrhizobium erythrophlei</name>
    <dbReference type="NCBI Taxonomy" id="1437360"/>
    <lineage>
        <taxon>Bacteria</taxon>
        <taxon>Pseudomonadati</taxon>
        <taxon>Pseudomonadota</taxon>
        <taxon>Alphaproteobacteria</taxon>
        <taxon>Hyphomicrobiales</taxon>
        <taxon>Nitrobacteraceae</taxon>
        <taxon>Bradyrhizobium</taxon>
    </lineage>
</organism>
<dbReference type="RefSeq" id="WP_154073588.1">
    <property type="nucleotide sequence ID" value="NZ_LT670818.1"/>
</dbReference>
<sequence>MQTFSANGIAERLERDRSTCIKALRNIPPDRMVKGKPQWKLSTASRAVEAHLRGYDTGGGNHQLAALIDTLETSYAKLDDQFARLEAQPDIEKRRELSLEMQIGATINVIEATFAETNRLDTESGCLMQIVTDKLCGMARSKLVDALDLWDCVDEVKAEIAADAAALGA</sequence>
<reference evidence="1 2" key="1">
    <citation type="submission" date="2016-11" db="EMBL/GenBank/DDBJ databases">
        <authorList>
            <person name="Jaros S."/>
            <person name="Januszkiewicz K."/>
            <person name="Wedrychowicz H."/>
        </authorList>
    </citation>
    <scope>NUCLEOTIDE SEQUENCE [LARGE SCALE GENOMIC DNA]</scope>
    <source>
        <strain evidence="1 2">GAS242</strain>
    </source>
</reference>
<protein>
    <submittedName>
        <fullName evidence="1">Uncharacterized protein</fullName>
    </submittedName>
</protein>
<evidence type="ECO:0000313" key="2">
    <source>
        <dbReference type="Proteomes" id="UP000190675"/>
    </source>
</evidence>
<dbReference type="Proteomes" id="UP000190675">
    <property type="component" value="Chromosome I"/>
</dbReference>
<dbReference type="AlphaFoldDB" id="A0A1M5S167"/>